<evidence type="ECO:0000313" key="1">
    <source>
        <dbReference type="EMBL" id="MBK1869836.1"/>
    </source>
</evidence>
<reference evidence="1" key="1">
    <citation type="submission" date="2021-01" db="EMBL/GenBank/DDBJ databases">
        <authorList>
            <person name="Sun Q."/>
        </authorList>
    </citation>
    <scope>NUCLEOTIDE SEQUENCE</scope>
    <source>
        <strain evidence="1">YIM B02566</strain>
    </source>
</reference>
<keyword evidence="2" id="KW-1185">Reference proteome</keyword>
<name>A0ACC5RAW0_9HYPH</name>
<comment type="caution">
    <text evidence="1">The sequence shown here is derived from an EMBL/GenBank/DDBJ whole genome shotgun (WGS) entry which is preliminary data.</text>
</comment>
<proteinExistence type="predicted"/>
<organism evidence="1 2">
    <name type="scientific">Taklimakanibacter albus</name>
    <dbReference type="NCBI Taxonomy" id="2800327"/>
    <lineage>
        <taxon>Bacteria</taxon>
        <taxon>Pseudomonadati</taxon>
        <taxon>Pseudomonadota</taxon>
        <taxon>Alphaproteobacteria</taxon>
        <taxon>Hyphomicrobiales</taxon>
        <taxon>Aestuariivirgaceae</taxon>
        <taxon>Taklimakanibacter</taxon>
    </lineage>
</organism>
<gene>
    <name evidence="1" type="ORF">JHL16_25965</name>
</gene>
<sequence length="62" mass="7116">MKFSQNGLYIESYTKCTNCGVLIYDKIDQAVKGPDNASYCSSWCIDWKKDRDARRSKVKVTS</sequence>
<dbReference type="EMBL" id="JAENHL010000008">
    <property type="protein sequence ID" value="MBK1869836.1"/>
    <property type="molecule type" value="Genomic_DNA"/>
</dbReference>
<evidence type="ECO:0000313" key="2">
    <source>
        <dbReference type="Proteomes" id="UP000616151"/>
    </source>
</evidence>
<accession>A0ACC5RAW0</accession>
<dbReference type="Proteomes" id="UP000616151">
    <property type="component" value="Unassembled WGS sequence"/>
</dbReference>
<protein>
    <submittedName>
        <fullName evidence="1">Uncharacterized protein</fullName>
    </submittedName>
</protein>